<comment type="similarity">
    <text evidence="3">Belongs to the CND2 (condensin subunit 2) family.</text>
</comment>
<keyword evidence="9" id="KW-0226">DNA condensation</keyword>
<keyword evidence="13" id="KW-1185">Reference proteome</keyword>
<accession>A0A4T0X024</accession>
<dbReference type="GO" id="GO:0000796">
    <property type="term" value="C:condensin complex"/>
    <property type="evidence" value="ECO:0007669"/>
    <property type="project" value="InterPro"/>
</dbReference>
<sequence length="760" mass="87708">MAQLMTMDPDTSTDTIPVISENFELWLRMATDNKITTENTWNFALIDYFHDFRMLKDGDSVNFIKASTALDGCTKIYSNRVESAVKDTGSLLTTLNLRSKKKVIDNDDNEDEDEEDDEDEDEEVVKRKRKQKRMEKKKADYLLTSFKSLSIKESDRPVKFDPVFKNALSEFDEGGAKSLLNNILTITPSGKVSFDFELDETVTSVENIECDFTTLNNMIDFDLSNSKNSVCPSLNDLKEVMDGKKDAVVLLETLDKIDVSFVLEQQIEILKANSGRHPAEEKEVGQYDNDVILPDYDNDYDDHEFDFSFPKNYTNKDNVVDEANGSNGPNDTNVSKRTQYSLYVDGVSDDEDDSFGPNLTLNRLFEEEPMEANNYTIGNPNRHDEKLLDFFEQMDSKPQLYWKIARVKRNYLNSELNNNYDDNLDNAEDSEERIIGRRYRKKKQAQINDYQIDFFDDSQDKNEDDIFETTEQLSKIMLREKQRKSGRHLMPNVSFFATKSLAFLTIKPNQMIYSQRRFNRSVDDDDMNSEYFAKSYNETVENVLNDSLLSPPPDYGSDPFNDPNEFIDPTGIEGFDAPLPTLELHPFPNSQSQTQSQLQMQTQSQQQFSVRSNMLYYERRAKKVDIKLLKTNIWKSIESISIQKKKRHDEFHDDNPQKILHTEATSEHLVNESNQSDEQTDENSDSAVANDGFHSDESDADNKDAMHFTNVVKEVARQYDDKTKSDLSTSFCFICLLHLANEQGLTLETENNYQDIVIHK</sequence>
<dbReference type="GO" id="GO:0003682">
    <property type="term" value="F:chromatin binding"/>
    <property type="evidence" value="ECO:0007669"/>
    <property type="project" value="TreeGrafter"/>
</dbReference>
<name>A0A4T0X024_9ASCO</name>
<evidence type="ECO:0000313" key="12">
    <source>
        <dbReference type="EMBL" id="TID25576.1"/>
    </source>
</evidence>
<dbReference type="EMBL" id="SELW01000475">
    <property type="protein sequence ID" value="TID25576.1"/>
    <property type="molecule type" value="Genomic_DNA"/>
</dbReference>
<evidence type="ECO:0000256" key="1">
    <source>
        <dbReference type="ARBA" id="ARBA00004286"/>
    </source>
</evidence>
<dbReference type="Pfam" id="PF05786">
    <property type="entry name" value="Cnd2"/>
    <property type="match status" value="1"/>
</dbReference>
<evidence type="ECO:0000256" key="5">
    <source>
        <dbReference type="ARBA" id="ARBA00022454"/>
    </source>
</evidence>
<evidence type="ECO:0000256" key="11">
    <source>
        <dbReference type="SAM" id="MobiDB-lite"/>
    </source>
</evidence>
<dbReference type="GO" id="GO:0051301">
    <property type="term" value="P:cell division"/>
    <property type="evidence" value="ECO:0007669"/>
    <property type="project" value="UniProtKB-KW"/>
</dbReference>
<keyword evidence="6" id="KW-0963">Cytoplasm</keyword>
<dbReference type="STRING" id="52247.A0A4T0X024"/>
<evidence type="ECO:0000256" key="10">
    <source>
        <dbReference type="ARBA" id="ARBA00023306"/>
    </source>
</evidence>
<evidence type="ECO:0000256" key="6">
    <source>
        <dbReference type="ARBA" id="ARBA00022490"/>
    </source>
</evidence>
<feature type="region of interest" description="Disordered" evidence="11">
    <location>
        <begin position="585"/>
        <end position="605"/>
    </location>
</feature>
<evidence type="ECO:0000256" key="4">
    <source>
        <dbReference type="ARBA" id="ARBA00016065"/>
    </source>
</evidence>
<keyword evidence="7" id="KW-0132">Cell division</keyword>
<keyword evidence="8" id="KW-0498">Mitosis</keyword>
<dbReference type="GO" id="GO:0007076">
    <property type="term" value="P:mitotic chromosome condensation"/>
    <property type="evidence" value="ECO:0007669"/>
    <property type="project" value="InterPro"/>
</dbReference>
<reference evidence="12 13" key="1">
    <citation type="journal article" date="2019" name="Front. Genet.">
        <title>Whole-Genome Sequencing of the Opportunistic Yeast Pathogen Candida inconspicua Uncovers Its Hybrid Origin.</title>
        <authorList>
            <person name="Mixao V."/>
            <person name="Hansen A.P."/>
            <person name="Saus E."/>
            <person name="Boekhout T."/>
            <person name="Lass-Florl C."/>
            <person name="Gabaldon T."/>
        </authorList>
    </citation>
    <scope>NUCLEOTIDE SEQUENCE [LARGE SCALE GENOMIC DNA]</scope>
    <source>
        <strain evidence="12 13">CBS 180</strain>
    </source>
</reference>
<dbReference type="GO" id="GO:0005737">
    <property type="term" value="C:cytoplasm"/>
    <property type="evidence" value="ECO:0007669"/>
    <property type="project" value="UniProtKB-SubCell"/>
</dbReference>
<comment type="caution">
    <text evidence="12">The sequence shown here is derived from an EMBL/GenBank/DDBJ whole genome shotgun (WGS) entry which is preliminary data.</text>
</comment>
<evidence type="ECO:0000256" key="8">
    <source>
        <dbReference type="ARBA" id="ARBA00022776"/>
    </source>
</evidence>
<evidence type="ECO:0000256" key="9">
    <source>
        <dbReference type="ARBA" id="ARBA00023067"/>
    </source>
</evidence>
<keyword evidence="10" id="KW-0131">Cell cycle</keyword>
<evidence type="ECO:0000256" key="7">
    <source>
        <dbReference type="ARBA" id="ARBA00022618"/>
    </source>
</evidence>
<keyword evidence="5" id="KW-0158">Chromosome</keyword>
<feature type="compositionally biased region" description="Basic and acidic residues" evidence="11">
    <location>
        <begin position="693"/>
        <end position="704"/>
    </location>
</feature>
<dbReference type="Proteomes" id="UP000307173">
    <property type="component" value="Unassembled WGS sequence"/>
</dbReference>
<evidence type="ECO:0000256" key="2">
    <source>
        <dbReference type="ARBA" id="ARBA00004496"/>
    </source>
</evidence>
<feature type="region of interest" description="Disordered" evidence="11">
    <location>
        <begin position="664"/>
        <end position="704"/>
    </location>
</feature>
<feature type="compositionally biased region" description="Low complexity" evidence="11">
    <location>
        <begin position="590"/>
        <end position="605"/>
    </location>
</feature>
<organism evidence="12 13">
    <name type="scientific">Pichia inconspicua</name>
    <dbReference type="NCBI Taxonomy" id="52247"/>
    <lineage>
        <taxon>Eukaryota</taxon>
        <taxon>Fungi</taxon>
        <taxon>Dikarya</taxon>
        <taxon>Ascomycota</taxon>
        <taxon>Saccharomycotina</taxon>
        <taxon>Pichiomycetes</taxon>
        <taxon>Pichiales</taxon>
        <taxon>Pichiaceae</taxon>
        <taxon>Pichia</taxon>
    </lineage>
</organism>
<dbReference type="PANTHER" id="PTHR13108">
    <property type="entry name" value="CONDENSIN COMPLEX SUBUNIT 2"/>
    <property type="match status" value="1"/>
</dbReference>
<dbReference type="AlphaFoldDB" id="A0A4T0X024"/>
<comment type="subcellular location">
    <subcellularLocation>
        <location evidence="1">Chromosome</location>
    </subcellularLocation>
    <subcellularLocation>
        <location evidence="2">Cytoplasm</location>
    </subcellularLocation>
</comment>
<evidence type="ECO:0000313" key="13">
    <source>
        <dbReference type="Proteomes" id="UP000307173"/>
    </source>
</evidence>
<dbReference type="PANTHER" id="PTHR13108:SF9">
    <property type="entry name" value="CONDENSIN COMPLEX SUBUNIT 2"/>
    <property type="match status" value="1"/>
</dbReference>
<evidence type="ECO:0000256" key="3">
    <source>
        <dbReference type="ARBA" id="ARBA00009471"/>
    </source>
</evidence>
<gene>
    <name evidence="12" type="ORF">CANINC_002876</name>
</gene>
<dbReference type="InterPro" id="IPR022816">
    <property type="entry name" value="Condensin_barren_su2"/>
</dbReference>
<protein>
    <recommendedName>
        <fullName evidence="4">Condensin complex subunit 2</fullName>
    </recommendedName>
</protein>
<dbReference type="OrthoDB" id="362021at2759"/>
<proteinExistence type="inferred from homology"/>